<dbReference type="AlphaFoldDB" id="A0A4Y2AHN4"/>
<accession>A0A4Y2AHN4</accession>
<evidence type="ECO:0000313" key="1">
    <source>
        <dbReference type="EMBL" id="GBL78799.1"/>
    </source>
</evidence>
<sequence>MECISDRFAVLEHSNMIETSETELLKFVQILVENYNELSSYGILTEIPRLRRFLKAARVPKEESLDWTSLRFFEFVVNMNFSALSQSHFSIKIILNVMCFCCIM</sequence>
<dbReference type="OrthoDB" id="10066376at2759"/>
<name>A0A4Y2AHN4_ARAVE</name>
<evidence type="ECO:0000313" key="2">
    <source>
        <dbReference type="Proteomes" id="UP000499080"/>
    </source>
</evidence>
<organism evidence="1 2">
    <name type="scientific">Araneus ventricosus</name>
    <name type="common">Orbweaver spider</name>
    <name type="synonym">Epeira ventricosa</name>
    <dbReference type="NCBI Taxonomy" id="182803"/>
    <lineage>
        <taxon>Eukaryota</taxon>
        <taxon>Metazoa</taxon>
        <taxon>Ecdysozoa</taxon>
        <taxon>Arthropoda</taxon>
        <taxon>Chelicerata</taxon>
        <taxon>Arachnida</taxon>
        <taxon>Araneae</taxon>
        <taxon>Araneomorphae</taxon>
        <taxon>Entelegynae</taxon>
        <taxon>Araneoidea</taxon>
        <taxon>Araneidae</taxon>
        <taxon>Araneus</taxon>
    </lineage>
</organism>
<keyword evidence="2" id="KW-1185">Reference proteome</keyword>
<reference evidence="1 2" key="1">
    <citation type="journal article" date="2019" name="Sci. Rep.">
        <title>Orb-weaving spider Araneus ventricosus genome elucidates the spidroin gene catalogue.</title>
        <authorList>
            <person name="Kono N."/>
            <person name="Nakamura H."/>
            <person name="Ohtoshi R."/>
            <person name="Moran D.A.P."/>
            <person name="Shinohara A."/>
            <person name="Yoshida Y."/>
            <person name="Fujiwara M."/>
            <person name="Mori M."/>
            <person name="Tomita M."/>
            <person name="Arakawa K."/>
        </authorList>
    </citation>
    <scope>NUCLEOTIDE SEQUENCE [LARGE SCALE GENOMIC DNA]</scope>
</reference>
<proteinExistence type="predicted"/>
<comment type="caution">
    <text evidence="1">The sequence shown here is derived from an EMBL/GenBank/DDBJ whole genome shotgun (WGS) entry which is preliminary data.</text>
</comment>
<protein>
    <submittedName>
        <fullName evidence="1">Uncharacterized protein</fullName>
    </submittedName>
</protein>
<dbReference type="EMBL" id="BGPR01000016">
    <property type="protein sequence ID" value="GBL78799.1"/>
    <property type="molecule type" value="Genomic_DNA"/>
</dbReference>
<dbReference type="Proteomes" id="UP000499080">
    <property type="component" value="Unassembled WGS sequence"/>
</dbReference>
<gene>
    <name evidence="1" type="ORF">AVEN_65333_1</name>
</gene>